<accession>A0A5C1ABY2</accession>
<organism evidence="1 2">
    <name type="scientific">Limnoglobus roseus</name>
    <dbReference type="NCBI Taxonomy" id="2598579"/>
    <lineage>
        <taxon>Bacteria</taxon>
        <taxon>Pseudomonadati</taxon>
        <taxon>Planctomycetota</taxon>
        <taxon>Planctomycetia</taxon>
        <taxon>Gemmatales</taxon>
        <taxon>Gemmataceae</taxon>
        <taxon>Limnoglobus</taxon>
    </lineage>
</organism>
<dbReference type="OrthoDB" id="9795498at2"/>
<dbReference type="InterPro" id="IPR029063">
    <property type="entry name" value="SAM-dependent_MTases_sf"/>
</dbReference>
<gene>
    <name evidence="1" type="ORF">PX52LOC_03024</name>
</gene>
<dbReference type="SUPFAM" id="SSF53335">
    <property type="entry name" value="S-adenosyl-L-methionine-dependent methyltransferases"/>
    <property type="match status" value="1"/>
</dbReference>
<dbReference type="AlphaFoldDB" id="A0A5C1ABY2"/>
<dbReference type="Pfam" id="PF13578">
    <property type="entry name" value="Methyltransf_24"/>
    <property type="match status" value="1"/>
</dbReference>
<keyword evidence="2" id="KW-1185">Reference proteome</keyword>
<proteinExistence type="predicted"/>
<evidence type="ECO:0000313" key="2">
    <source>
        <dbReference type="Proteomes" id="UP000324974"/>
    </source>
</evidence>
<evidence type="ECO:0000313" key="1">
    <source>
        <dbReference type="EMBL" id="QEL16085.1"/>
    </source>
</evidence>
<dbReference type="RefSeq" id="WP_149110849.1">
    <property type="nucleotide sequence ID" value="NZ_CP042425.1"/>
</dbReference>
<dbReference type="Proteomes" id="UP000324974">
    <property type="component" value="Chromosome"/>
</dbReference>
<dbReference type="EMBL" id="CP042425">
    <property type="protein sequence ID" value="QEL16085.1"/>
    <property type="molecule type" value="Genomic_DNA"/>
</dbReference>
<dbReference type="KEGG" id="lrs:PX52LOC_03024"/>
<protein>
    <recommendedName>
        <fullName evidence="3">Class I SAM-dependent methyltransferase</fullName>
    </recommendedName>
</protein>
<name>A0A5C1ABY2_9BACT</name>
<reference evidence="2" key="1">
    <citation type="submission" date="2019-08" db="EMBL/GenBank/DDBJ databases">
        <title>Limnoglobus roseus gen. nov., sp. nov., a novel freshwater planctomycete with a giant genome from the family Gemmataceae.</title>
        <authorList>
            <person name="Kulichevskaya I.S."/>
            <person name="Naumoff D.G."/>
            <person name="Miroshnikov K."/>
            <person name="Ivanova A."/>
            <person name="Philippov D.A."/>
            <person name="Hakobyan A."/>
            <person name="Rijpstra I.C."/>
            <person name="Sinninghe Damste J.S."/>
            <person name="Liesack W."/>
            <person name="Dedysh S.N."/>
        </authorList>
    </citation>
    <scope>NUCLEOTIDE SEQUENCE [LARGE SCALE GENOMIC DNA]</scope>
    <source>
        <strain evidence="2">PX52</strain>
    </source>
</reference>
<dbReference type="Gene3D" id="3.40.50.150">
    <property type="entry name" value="Vaccinia Virus protein VP39"/>
    <property type="match status" value="1"/>
</dbReference>
<sequence>MAGLESLMNRVPGGGRAYYSLRWLRRLLALWRNPNRQFLAYPPGHFASPLPDHAEVERKHAALSAADELPGIDLHAGEQLELLKELAAYPCPFSDRPTPVFRYHFENEFFTYGDACYLFGMLLHHRPQRVIEIGSGFSSALMLDVRDRFDVKPALTFIEPYPTRLNSLLTPADRESCTLIEKPVQDVPLELFRQLEANDILFLDSSHVSKIGSDVNFVLFEVLPALRPGVLVHIHDIFWPFEYPKAWYDKGWAWNEAYLVRAMLTGGDRYRVVLFPSYLEARHPEAIRAAMPTALRRATATPTTGASSLWLRVVP</sequence>
<evidence type="ECO:0008006" key="3">
    <source>
        <dbReference type="Google" id="ProtNLM"/>
    </source>
</evidence>